<feature type="coiled-coil region" evidence="1">
    <location>
        <begin position="17"/>
        <end position="44"/>
    </location>
</feature>
<keyword evidence="5" id="KW-1185">Reference proteome</keyword>
<dbReference type="NCBIfam" id="TIGR02675">
    <property type="entry name" value="tape_meas_nterm"/>
    <property type="match status" value="1"/>
</dbReference>
<evidence type="ECO:0000256" key="2">
    <source>
        <dbReference type="SAM" id="MobiDB-lite"/>
    </source>
</evidence>
<dbReference type="PATRIC" id="fig|742743.3.peg.570"/>
<dbReference type="Proteomes" id="UP000003277">
    <property type="component" value="Unassembled WGS sequence"/>
</dbReference>
<name>H1CYW8_9FIRM</name>
<proteinExistence type="predicted"/>
<gene>
    <name evidence="4" type="ORF">HMPREF9453_00556</name>
</gene>
<sequence>MADAKITLETVVKSDELKQLNTTIAETNTKYKEAQAAVKDFEKACGGVANMTSEQKAQYNSLNTAMNQYRDVLRAASTEKNKEIRDLTNGAKAANDNSAAIENLKNALSKISPAAGSALGSLTSFGSKLQNIQTSLKNMATANGGGISGLFTGIVSSAPKAAAGIAGIGVAIAGVVTGLAKMGAGAQQTLTRLTAFTGSVNTAKQLAAQIKIVTQQTQFSRTAVTQMMTQLVKMGQTATQAAKTVKSVSDAAYGLGKGEEFAQQIVSTMARITMTGKVTARQIMELQAAGLDVNKAFESMGMTADEVAQGIQDGSVNSADAIQALTDYMGQFDGATETATDNFTDNFNRMETSASSVLSAIGQYFADAFNQSDLLNALMDLFNDLTAAIKGPLAGAFQALGSVATFVLNAIAVLIRAIDTVINVVAAAIRAAGNAFDSACAEMRNALGPVYDFLMDIVSAIGMVLRGLAAIAAKINSNAKAYAASGGMEDSSLDVTMATGHSMDAYQGADESVDMSWAAPTGGGGGGGGGGHSGGGGGGGGHSGPSAEELAKKQHEEELKALRKANKLAEERLSIEDKLTTIKADLQATAQKTLISLQKQFGTDTEKYNAEMKAAQIDYNQSVLKETLRYREEELQLADKLKEAILDGKDNEADIIRQKQALAKQQNAATLSDLQSGYEGKTADIQYKEIDRLAQLNNETRIQQKLYALEQQRRKVVEDIRIKGVQTGKTNAQIAVDVAAVNKLYAEQKQQLENIQTRQDSIHDAMNQAVDDFASGISKAIVEGQNLGDVFKQVLQTLIEAVIQAEILAALHGIGLKDGGSVGKALGGLIESHANGLAVGGGEVFGPGTRTSDSVLTRLSRGEYVLKADAVDRIGIPALDAMNAGALPKFADGGVVGKLAATSAGNSVTLNVSAMDASSFMTFLKRGGMNAIKQMVFNGKRDFTTDSGVW</sequence>
<feature type="region of interest" description="Disordered" evidence="2">
    <location>
        <begin position="516"/>
        <end position="555"/>
    </location>
</feature>
<evidence type="ECO:0000313" key="4">
    <source>
        <dbReference type="EMBL" id="EHO63539.1"/>
    </source>
</evidence>
<accession>H1CYW8</accession>
<dbReference type="InterPro" id="IPR013491">
    <property type="entry name" value="Tape_meas_N"/>
</dbReference>
<evidence type="ECO:0000259" key="3">
    <source>
        <dbReference type="Pfam" id="PF20155"/>
    </source>
</evidence>
<feature type="compositionally biased region" description="Gly residues" evidence="2">
    <location>
        <begin position="521"/>
        <end position="543"/>
    </location>
</feature>
<dbReference type="EMBL" id="ADLT01000015">
    <property type="protein sequence ID" value="EHO63539.1"/>
    <property type="molecule type" value="Genomic_DNA"/>
</dbReference>
<dbReference type="SUPFAM" id="SSF58100">
    <property type="entry name" value="Bacterial hemolysins"/>
    <property type="match status" value="1"/>
</dbReference>
<comment type="caution">
    <text evidence="4">The sequence shown here is derived from an EMBL/GenBank/DDBJ whole genome shotgun (WGS) entry which is preliminary data.</text>
</comment>
<dbReference type="OrthoDB" id="1698671at2"/>
<evidence type="ECO:0000313" key="5">
    <source>
        <dbReference type="Proteomes" id="UP000003277"/>
    </source>
</evidence>
<dbReference type="STRING" id="742743.HMPREF9453_00556"/>
<dbReference type="AlphaFoldDB" id="H1CYW8"/>
<dbReference type="HOGENOM" id="CLU_305625_0_0_9"/>
<dbReference type="eggNOG" id="COG1196">
    <property type="taxonomic scope" value="Bacteria"/>
</dbReference>
<organism evidence="4 5">
    <name type="scientific">Dialister succinatiphilus YIT 11850</name>
    <dbReference type="NCBI Taxonomy" id="742743"/>
    <lineage>
        <taxon>Bacteria</taxon>
        <taxon>Bacillati</taxon>
        <taxon>Bacillota</taxon>
        <taxon>Negativicutes</taxon>
        <taxon>Veillonellales</taxon>
        <taxon>Veillonellaceae</taxon>
        <taxon>Dialister</taxon>
    </lineage>
</organism>
<evidence type="ECO:0000256" key="1">
    <source>
        <dbReference type="SAM" id="Coils"/>
    </source>
</evidence>
<dbReference type="Pfam" id="PF20155">
    <property type="entry name" value="TMP_3"/>
    <property type="match status" value="1"/>
</dbReference>
<keyword evidence="1" id="KW-0175">Coiled coil</keyword>
<protein>
    <submittedName>
        <fullName evidence="4">Tape measure domain-containing protein</fullName>
    </submittedName>
</protein>
<reference evidence="4 5" key="1">
    <citation type="submission" date="2011-11" db="EMBL/GenBank/DDBJ databases">
        <title>The Genome Sequence of Dialister succinatiphilus YIT 11850.</title>
        <authorList>
            <consortium name="The Broad Institute Genome Sequencing Platform"/>
            <person name="Earl A."/>
            <person name="Ward D."/>
            <person name="Feldgarden M."/>
            <person name="Gevers D."/>
            <person name="Morotomi M."/>
            <person name="Young S.K."/>
            <person name="Zeng Q."/>
            <person name="Gargeya S."/>
            <person name="Fitzgerald M."/>
            <person name="Haas B."/>
            <person name="Abouelleil A."/>
            <person name="Alvarado L."/>
            <person name="Arachchi H.M."/>
            <person name="Berlin A."/>
            <person name="Brown A."/>
            <person name="Chapman S.B."/>
            <person name="Dunbar C."/>
            <person name="Gearin G."/>
            <person name="Goldberg J."/>
            <person name="Griggs A."/>
            <person name="Gujja S."/>
            <person name="Heiman D."/>
            <person name="Howarth C."/>
            <person name="Lui A."/>
            <person name="MacDonald P.J.P."/>
            <person name="Montmayeur A."/>
            <person name="Murphy C."/>
            <person name="Neiman D."/>
            <person name="Pearson M."/>
            <person name="Priest M."/>
            <person name="Roberts A."/>
            <person name="Saif S."/>
            <person name="Shea T."/>
            <person name="Sisk P."/>
            <person name="Stolte C."/>
            <person name="Sykes S."/>
            <person name="Wortman J."/>
            <person name="Nusbaum C."/>
            <person name="Birren B."/>
        </authorList>
    </citation>
    <scope>NUCLEOTIDE SEQUENCE [LARGE SCALE GENOMIC DNA]</scope>
    <source>
        <strain evidence="4 5">YIT 11850</strain>
    </source>
</reference>
<dbReference type="eggNOG" id="COG3941">
    <property type="taxonomic scope" value="Bacteria"/>
</dbReference>
<feature type="domain" description="Tape measure protein N-terminal" evidence="3">
    <location>
        <begin position="179"/>
        <end position="362"/>
    </location>
</feature>
<dbReference type="RefSeq" id="WP_008859060.1">
    <property type="nucleotide sequence ID" value="NZ_JH591187.1"/>
</dbReference>